<comment type="caution">
    <text evidence="1">The sequence shown here is derived from an EMBL/GenBank/DDBJ whole genome shotgun (WGS) entry which is preliminary data.</text>
</comment>
<gene>
    <name evidence="1" type="ORF">NDU88_009197</name>
</gene>
<reference evidence="1" key="1">
    <citation type="journal article" date="2022" name="bioRxiv">
        <title>Sequencing and chromosome-scale assembly of the giantPleurodeles waltlgenome.</title>
        <authorList>
            <person name="Brown T."/>
            <person name="Elewa A."/>
            <person name="Iarovenko S."/>
            <person name="Subramanian E."/>
            <person name="Araus A.J."/>
            <person name="Petzold A."/>
            <person name="Susuki M."/>
            <person name="Suzuki K.-i.T."/>
            <person name="Hayashi T."/>
            <person name="Toyoda A."/>
            <person name="Oliveira C."/>
            <person name="Osipova E."/>
            <person name="Leigh N.D."/>
            <person name="Simon A."/>
            <person name="Yun M.H."/>
        </authorList>
    </citation>
    <scope>NUCLEOTIDE SEQUENCE</scope>
    <source>
        <strain evidence="1">20211129_DDA</strain>
        <tissue evidence="1">Liver</tissue>
    </source>
</reference>
<protein>
    <submittedName>
        <fullName evidence="1">Uncharacterized protein</fullName>
    </submittedName>
</protein>
<proteinExistence type="predicted"/>
<evidence type="ECO:0000313" key="1">
    <source>
        <dbReference type="EMBL" id="KAJ1142885.1"/>
    </source>
</evidence>
<sequence length="152" mass="16824">MTRPVGGKPTYYCEELSQGLNRFQMEQYKGVEHGTPKVLKAPHQDQPLQLDVEQDLMANTSDRDLETHTATILAAIKDTKTPWNSKPMLSLKKSLFSGQIIGNCQLSSRGGIHTGPHPSNYVKTYHSTKTARVRSGLLTGKVGRRGNPLLPK</sequence>
<accession>A0AAV7QUL6</accession>
<name>A0AAV7QUL6_PLEWA</name>
<keyword evidence="2" id="KW-1185">Reference proteome</keyword>
<dbReference type="EMBL" id="JANPWB010000010">
    <property type="protein sequence ID" value="KAJ1142885.1"/>
    <property type="molecule type" value="Genomic_DNA"/>
</dbReference>
<dbReference type="Proteomes" id="UP001066276">
    <property type="component" value="Chromosome 6"/>
</dbReference>
<dbReference type="AlphaFoldDB" id="A0AAV7QUL6"/>
<evidence type="ECO:0000313" key="2">
    <source>
        <dbReference type="Proteomes" id="UP001066276"/>
    </source>
</evidence>
<organism evidence="1 2">
    <name type="scientific">Pleurodeles waltl</name>
    <name type="common">Iberian ribbed newt</name>
    <dbReference type="NCBI Taxonomy" id="8319"/>
    <lineage>
        <taxon>Eukaryota</taxon>
        <taxon>Metazoa</taxon>
        <taxon>Chordata</taxon>
        <taxon>Craniata</taxon>
        <taxon>Vertebrata</taxon>
        <taxon>Euteleostomi</taxon>
        <taxon>Amphibia</taxon>
        <taxon>Batrachia</taxon>
        <taxon>Caudata</taxon>
        <taxon>Salamandroidea</taxon>
        <taxon>Salamandridae</taxon>
        <taxon>Pleurodelinae</taxon>
        <taxon>Pleurodeles</taxon>
    </lineage>
</organism>